<keyword evidence="20" id="KW-1185">Reference proteome</keyword>
<evidence type="ECO:0000256" key="2">
    <source>
        <dbReference type="ARBA" id="ARBA00005582"/>
    </source>
</evidence>
<keyword evidence="3" id="KW-0515">Mutator protein</keyword>
<dbReference type="CDD" id="cd03425">
    <property type="entry name" value="NUDIX_MutT_NudA_like"/>
    <property type="match status" value="1"/>
</dbReference>
<evidence type="ECO:0000256" key="11">
    <source>
        <dbReference type="ARBA" id="ARBA00036904"/>
    </source>
</evidence>
<dbReference type="GO" id="GO:0046872">
    <property type="term" value="F:metal ion binding"/>
    <property type="evidence" value="ECO:0007669"/>
    <property type="project" value="UniProtKB-KW"/>
</dbReference>
<comment type="cofactor">
    <cofactor evidence="1">
        <name>Mg(2+)</name>
        <dbReference type="ChEBI" id="CHEBI:18420"/>
    </cofactor>
</comment>
<evidence type="ECO:0000313" key="19">
    <source>
        <dbReference type="EMBL" id="AKU98622.1"/>
    </source>
</evidence>
<dbReference type="InterPro" id="IPR000086">
    <property type="entry name" value="NUDIX_hydrolase_dom"/>
</dbReference>
<evidence type="ECO:0000256" key="17">
    <source>
        <dbReference type="RuleBase" id="RU003476"/>
    </source>
</evidence>
<evidence type="ECO:0000256" key="6">
    <source>
        <dbReference type="ARBA" id="ARBA00022763"/>
    </source>
</evidence>
<keyword evidence="9" id="KW-0234">DNA repair</keyword>
<evidence type="ECO:0000256" key="13">
    <source>
        <dbReference type="ARBA" id="ARBA00040794"/>
    </source>
</evidence>
<dbReference type="PANTHER" id="PTHR47707">
    <property type="entry name" value="8-OXO-DGTP DIPHOSPHATASE"/>
    <property type="match status" value="1"/>
</dbReference>
<dbReference type="OrthoDB" id="9810648at2"/>
<dbReference type="AlphaFoldDB" id="A0A0K1PYP5"/>
<dbReference type="GO" id="GO:0008413">
    <property type="term" value="F:8-oxo-7,8-dihydroguanosine triphosphate pyrophosphatase activity"/>
    <property type="evidence" value="ECO:0007669"/>
    <property type="project" value="TreeGrafter"/>
</dbReference>
<dbReference type="KEGG" id="llu:AKJ09_05286"/>
<comment type="similarity">
    <text evidence="2 17">Belongs to the Nudix hydrolase family.</text>
</comment>
<evidence type="ECO:0000256" key="14">
    <source>
        <dbReference type="ARBA" id="ARBA00041592"/>
    </source>
</evidence>
<dbReference type="Proteomes" id="UP000064967">
    <property type="component" value="Chromosome"/>
</dbReference>
<evidence type="ECO:0000256" key="9">
    <source>
        <dbReference type="ARBA" id="ARBA00023204"/>
    </source>
</evidence>
<organism evidence="19 20">
    <name type="scientific">Labilithrix luteola</name>
    <dbReference type="NCBI Taxonomy" id="1391654"/>
    <lineage>
        <taxon>Bacteria</taxon>
        <taxon>Pseudomonadati</taxon>
        <taxon>Myxococcota</taxon>
        <taxon>Polyangia</taxon>
        <taxon>Polyangiales</taxon>
        <taxon>Labilitrichaceae</taxon>
        <taxon>Labilithrix</taxon>
    </lineage>
</organism>
<evidence type="ECO:0000256" key="15">
    <source>
        <dbReference type="ARBA" id="ARBA00041979"/>
    </source>
</evidence>
<dbReference type="RefSeq" id="WP_146649555.1">
    <property type="nucleotide sequence ID" value="NZ_CP012333.1"/>
</dbReference>
<dbReference type="GO" id="GO:0044715">
    <property type="term" value="F:8-oxo-dGDP phosphatase activity"/>
    <property type="evidence" value="ECO:0007669"/>
    <property type="project" value="TreeGrafter"/>
</dbReference>
<evidence type="ECO:0000259" key="18">
    <source>
        <dbReference type="PROSITE" id="PS51462"/>
    </source>
</evidence>
<keyword evidence="5" id="KW-0479">Metal-binding</keyword>
<comment type="catalytic activity">
    <reaction evidence="10">
        <text>8-oxo-dGTP + H2O = 8-oxo-dGMP + diphosphate + H(+)</text>
        <dbReference type="Rhea" id="RHEA:31575"/>
        <dbReference type="ChEBI" id="CHEBI:15377"/>
        <dbReference type="ChEBI" id="CHEBI:15378"/>
        <dbReference type="ChEBI" id="CHEBI:33019"/>
        <dbReference type="ChEBI" id="CHEBI:63224"/>
        <dbReference type="ChEBI" id="CHEBI:77896"/>
        <dbReference type="EC" id="3.6.1.55"/>
    </reaction>
</comment>
<dbReference type="Pfam" id="PF00293">
    <property type="entry name" value="NUDIX"/>
    <property type="match status" value="1"/>
</dbReference>
<evidence type="ECO:0000256" key="10">
    <source>
        <dbReference type="ARBA" id="ARBA00035861"/>
    </source>
</evidence>
<dbReference type="PRINTS" id="PR00502">
    <property type="entry name" value="NUDIXFAMILY"/>
</dbReference>
<evidence type="ECO:0000256" key="12">
    <source>
        <dbReference type="ARBA" id="ARBA00038905"/>
    </source>
</evidence>
<evidence type="ECO:0000313" key="20">
    <source>
        <dbReference type="Proteomes" id="UP000064967"/>
    </source>
</evidence>
<evidence type="ECO:0000256" key="8">
    <source>
        <dbReference type="ARBA" id="ARBA00022842"/>
    </source>
</evidence>
<keyword evidence="6" id="KW-0227">DNA damage</keyword>
<evidence type="ECO:0000256" key="5">
    <source>
        <dbReference type="ARBA" id="ARBA00022723"/>
    </source>
</evidence>
<dbReference type="PANTHER" id="PTHR47707:SF1">
    <property type="entry name" value="NUDIX HYDROLASE FAMILY PROTEIN"/>
    <property type="match status" value="1"/>
</dbReference>
<keyword evidence="4" id="KW-0235">DNA replication</keyword>
<dbReference type="Gene3D" id="3.90.79.10">
    <property type="entry name" value="Nucleoside Triphosphate Pyrophosphohydrolase"/>
    <property type="match status" value="1"/>
</dbReference>
<evidence type="ECO:0000256" key="4">
    <source>
        <dbReference type="ARBA" id="ARBA00022705"/>
    </source>
</evidence>
<sequence length="135" mass="14684">MRTVIVAAGVVLEHGKVLLSRRKTGTHLEGLWEFPGGKVEAGEDPRAALRRELEEELGIDTEVGEIVDVTFHRYEDADKAVLLLFFEASRTSASPEPRAVDVAEVGWFGPEALDPASFPPADVAVLAKVRARLHG</sequence>
<keyword evidence="7 17" id="KW-0378">Hydrolase</keyword>
<dbReference type="InterPro" id="IPR020084">
    <property type="entry name" value="NUDIX_hydrolase_CS"/>
</dbReference>
<dbReference type="GO" id="GO:0044716">
    <property type="term" value="F:8-oxo-GDP phosphatase activity"/>
    <property type="evidence" value="ECO:0007669"/>
    <property type="project" value="TreeGrafter"/>
</dbReference>
<dbReference type="InterPro" id="IPR015797">
    <property type="entry name" value="NUDIX_hydrolase-like_dom_sf"/>
</dbReference>
<evidence type="ECO:0000256" key="3">
    <source>
        <dbReference type="ARBA" id="ARBA00022457"/>
    </source>
</evidence>
<evidence type="ECO:0000256" key="16">
    <source>
        <dbReference type="ARBA" id="ARBA00042798"/>
    </source>
</evidence>
<evidence type="ECO:0000256" key="1">
    <source>
        <dbReference type="ARBA" id="ARBA00001946"/>
    </source>
</evidence>
<dbReference type="InterPro" id="IPR047127">
    <property type="entry name" value="MutT-like"/>
</dbReference>
<keyword evidence="8" id="KW-0460">Magnesium</keyword>
<dbReference type="GO" id="GO:0035539">
    <property type="term" value="F:8-oxo-7,8-dihydrodeoxyguanosine triphosphate pyrophosphatase activity"/>
    <property type="evidence" value="ECO:0007669"/>
    <property type="project" value="UniProtKB-EC"/>
</dbReference>
<accession>A0A0K1PYP5</accession>
<dbReference type="EMBL" id="CP012333">
    <property type="protein sequence ID" value="AKU98622.1"/>
    <property type="molecule type" value="Genomic_DNA"/>
</dbReference>
<dbReference type="STRING" id="1391654.AKJ09_05286"/>
<proteinExistence type="inferred from homology"/>
<gene>
    <name evidence="19" type="ORF">AKJ09_05286</name>
</gene>
<feature type="domain" description="Nudix hydrolase" evidence="18">
    <location>
        <begin position="1"/>
        <end position="131"/>
    </location>
</feature>
<dbReference type="SUPFAM" id="SSF55811">
    <property type="entry name" value="Nudix"/>
    <property type="match status" value="1"/>
</dbReference>
<dbReference type="GO" id="GO:0006260">
    <property type="term" value="P:DNA replication"/>
    <property type="evidence" value="ECO:0007669"/>
    <property type="project" value="UniProtKB-KW"/>
</dbReference>
<comment type="catalytic activity">
    <reaction evidence="11">
        <text>8-oxo-GTP + H2O = 8-oxo-GMP + diphosphate + H(+)</text>
        <dbReference type="Rhea" id="RHEA:67616"/>
        <dbReference type="ChEBI" id="CHEBI:15377"/>
        <dbReference type="ChEBI" id="CHEBI:15378"/>
        <dbReference type="ChEBI" id="CHEBI:33019"/>
        <dbReference type="ChEBI" id="CHEBI:143553"/>
        <dbReference type="ChEBI" id="CHEBI:145694"/>
    </reaction>
</comment>
<dbReference type="InterPro" id="IPR020476">
    <property type="entry name" value="Nudix_hydrolase"/>
</dbReference>
<protein>
    <recommendedName>
        <fullName evidence="13">8-oxo-dGTP diphosphatase</fullName>
        <ecNumber evidence="12">3.6.1.55</ecNumber>
    </recommendedName>
    <alternativeName>
        <fullName evidence="16">7,8-dihydro-8-oxoguanine-triphosphatase</fullName>
    </alternativeName>
    <alternativeName>
        <fullName evidence="15">Mutator protein MutT</fullName>
    </alternativeName>
    <alternativeName>
        <fullName evidence="14">dGTP pyrophosphohydrolase</fullName>
    </alternativeName>
</protein>
<dbReference type="PROSITE" id="PS00893">
    <property type="entry name" value="NUDIX_BOX"/>
    <property type="match status" value="1"/>
</dbReference>
<name>A0A0K1PYP5_9BACT</name>
<dbReference type="EC" id="3.6.1.55" evidence="12"/>
<dbReference type="GO" id="GO:0006281">
    <property type="term" value="P:DNA repair"/>
    <property type="evidence" value="ECO:0007669"/>
    <property type="project" value="UniProtKB-KW"/>
</dbReference>
<dbReference type="PROSITE" id="PS51462">
    <property type="entry name" value="NUDIX"/>
    <property type="match status" value="1"/>
</dbReference>
<reference evidence="19 20" key="1">
    <citation type="submission" date="2015-08" db="EMBL/GenBank/DDBJ databases">
        <authorList>
            <person name="Babu N.S."/>
            <person name="Beckwith C.J."/>
            <person name="Beseler K.G."/>
            <person name="Brison A."/>
            <person name="Carone J.V."/>
            <person name="Caskin T.P."/>
            <person name="Diamond M."/>
            <person name="Durham M.E."/>
            <person name="Foxe J.M."/>
            <person name="Go M."/>
            <person name="Henderson B.A."/>
            <person name="Jones I.B."/>
            <person name="McGettigan J.A."/>
            <person name="Micheletti S.J."/>
            <person name="Nasrallah M.E."/>
            <person name="Ortiz D."/>
            <person name="Piller C.R."/>
            <person name="Privatt S.R."/>
            <person name="Schneider S.L."/>
            <person name="Sharp S."/>
            <person name="Smith T.C."/>
            <person name="Stanton J.D."/>
            <person name="Ullery H.E."/>
            <person name="Wilson R.J."/>
            <person name="Serrano M.G."/>
            <person name="Buck G."/>
            <person name="Lee V."/>
            <person name="Wang Y."/>
            <person name="Carvalho R."/>
            <person name="Voegtly L."/>
            <person name="Shi R."/>
            <person name="Duckworth R."/>
            <person name="Johnson A."/>
            <person name="Loviza R."/>
            <person name="Walstead R."/>
            <person name="Shah Z."/>
            <person name="Kiflezghi M."/>
            <person name="Wade K."/>
            <person name="Ball S.L."/>
            <person name="Bradley K.W."/>
            <person name="Asai D.J."/>
            <person name="Bowman C.A."/>
            <person name="Russell D.A."/>
            <person name="Pope W.H."/>
            <person name="Jacobs-Sera D."/>
            <person name="Hendrix R.W."/>
            <person name="Hatfull G.F."/>
        </authorList>
    </citation>
    <scope>NUCLEOTIDE SEQUENCE [LARGE SCALE GENOMIC DNA]</scope>
    <source>
        <strain evidence="19 20">DSM 27648</strain>
    </source>
</reference>
<evidence type="ECO:0000256" key="7">
    <source>
        <dbReference type="ARBA" id="ARBA00022801"/>
    </source>
</evidence>